<dbReference type="EMBL" id="CYRY02008061">
    <property type="protein sequence ID" value="VCW76908.1"/>
    <property type="molecule type" value="Genomic_DNA"/>
</dbReference>
<keyword evidence="2" id="KW-1185">Reference proteome</keyword>
<reference evidence="1 2" key="1">
    <citation type="submission" date="2018-10" db="EMBL/GenBank/DDBJ databases">
        <authorList>
            <person name="Ekblom R."/>
            <person name="Jareborg N."/>
        </authorList>
    </citation>
    <scope>NUCLEOTIDE SEQUENCE [LARGE SCALE GENOMIC DNA]</scope>
    <source>
        <tissue evidence="1">Muscle</tissue>
    </source>
</reference>
<evidence type="ECO:0000313" key="2">
    <source>
        <dbReference type="Proteomes" id="UP000269945"/>
    </source>
</evidence>
<dbReference type="Proteomes" id="UP000269945">
    <property type="component" value="Unassembled WGS sequence"/>
</dbReference>
<protein>
    <submittedName>
        <fullName evidence="1">Uncharacterized protein</fullName>
    </submittedName>
</protein>
<sequence>MRGCPFPPLVDCQGV</sequence>
<gene>
    <name evidence="1" type="ORF">BN2614_LOCUS1</name>
</gene>
<evidence type="ECO:0000313" key="1">
    <source>
        <dbReference type="EMBL" id="VCW76908.1"/>
    </source>
</evidence>
<organism evidence="1 2">
    <name type="scientific">Gulo gulo</name>
    <name type="common">Wolverine</name>
    <name type="synonym">Gluton</name>
    <dbReference type="NCBI Taxonomy" id="48420"/>
    <lineage>
        <taxon>Eukaryota</taxon>
        <taxon>Metazoa</taxon>
        <taxon>Chordata</taxon>
        <taxon>Craniata</taxon>
        <taxon>Vertebrata</taxon>
        <taxon>Euteleostomi</taxon>
        <taxon>Mammalia</taxon>
        <taxon>Eutheria</taxon>
        <taxon>Laurasiatheria</taxon>
        <taxon>Carnivora</taxon>
        <taxon>Caniformia</taxon>
        <taxon>Musteloidea</taxon>
        <taxon>Mustelidae</taxon>
        <taxon>Guloninae</taxon>
        <taxon>Gulo</taxon>
    </lineage>
</organism>
<name>A0A9X9LMD5_GULGU</name>
<comment type="caution">
    <text evidence="1">The sequence shown here is derived from an EMBL/GenBank/DDBJ whole genome shotgun (WGS) entry which is preliminary data.</text>
</comment>
<proteinExistence type="predicted"/>
<accession>A0A9X9LMD5</accession>